<dbReference type="GO" id="GO:0016787">
    <property type="term" value="F:hydrolase activity"/>
    <property type="evidence" value="ECO:0007669"/>
    <property type="project" value="UniProtKB-KW"/>
</dbReference>
<dbReference type="Gene3D" id="3.40.50.300">
    <property type="entry name" value="P-loop containing nucleotide triphosphate hydrolases"/>
    <property type="match status" value="1"/>
</dbReference>
<accession>A0A3G5A1B7</accession>
<reference evidence="3" key="1">
    <citation type="submission" date="2018-10" db="EMBL/GenBank/DDBJ databases">
        <title>Hidden diversity of soil giant viruses.</title>
        <authorList>
            <person name="Schulz F."/>
            <person name="Alteio L."/>
            <person name="Goudeau D."/>
            <person name="Ryan E.M."/>
            <person name="Malmstrom R.R."/>
            <person name="Blanchard J."/>
            <person name="Woyke T."/>
        </authorList>
    </citation>
    <scope>NUCLEOTIDE SEQUENCE</scope>
    <source>
        <strain evidence="3">GAV1</strain>
    </source>
</reference>
<dbReference type="GO" id="GO:0032259">
    <property type="term" value="P:methylation"/>
    <property type="evidence" value="ECO:0007669"/>
    <property type="project" value="UniProtKB-KW"/>
</dbReference>
<dbReference type="SUPFAM" id="SSF52540">
    <property type="entry name" value="P-loop containing nucleoside triphosphate hydrolases"/>
    <property type="match status" value="1"/>
</dbReference>
<keyword evidence="1" id="KW-0378">Hydrolase</keyword>
<keyword evidence="3" id="KW-0489">Methyltransferase</keyword>
<proteinExistence type="predicted"/>
<dbReference type="GO" id="GO:0005524">
    <property type="term" value="F:ATP binding"/>
    <property type="evidence" value="ECO:0007669"/>
    <property type="project" value="InterPro"/>
</dbReference>
<dbReference type="GO" id="GO:0003677">
    <property type="term" value="F:DNA binding"/>
    <property type="evidence" value="ECO:0007669"/>
    <property type="project" value="InterPro"/>
</dbReference>
<dbReference type="InterPro" id="IPR027417">
    <property type="entry name" value="P-loop_NTPase"/>
</dbReference>
<dbReference type="SMART" id="SM00487">
    <property type="entry name" value="DEXDc"/>
    <property type="match status" value="1"/>
</dbReference>
<dbReference type="EMBL" id="MK072224">
    <property type="protein sequence ID" value="AYV80294.1"/>
    <property type="molecule type" value="Genomic_DNA"/>
</dbReference>
<protein>
    <submittedName>
        <fullName evidence="3">Putative site-specific DNA-methyltransferase</fullName>
    </submittedName>
</protein>
<organism evidence="3">
    <name type="scientific">Gaeavirus sp</name>
    <dbReference type="NCBI Taxonomy" id="2487767"/>
    <lineage>
        <taxon>Viruses</taxon>
        <taxon>Varidnaviria</taxon>
        <taxon>Bamfordvirae</taxon>
        <taxon>Nucleocytoviricota</taxon>
        <taxon>Megaviricetes</taxon>
        <taxon>Imitervirales</taxon>
        <taxon>Mimiviridae</taxon>
        <taxon>Klosneuvirinae</taxon>
    </lineage>
</organism>
<evidence type="ECO:0000256" key="1">
    <source>
        <dbReference type="ARBA" id="ARBA00022801"/>
    </source>
</evidence>
<dbReference type="Pfam" id="PF04851">
    <property type="entry name" value="ResIII"/>
    <property type="match status" value="1"/>
</dbReference>
<dbReference type="InterPro" id="IPR014001">
    <property type="entry name" value="Helicase_ATP-bd"/>
</dbReference>
<name>A0A3G5A1B7_9VIRU</name>
<gene>
    <name evidence="3" type="ORF">Gaeavirus26_4</name>
</gene>
<sequence length="546" mass="63742">MAASIFANVTIKKFIKYIVQFDNVDDVLNNCETQSDKGYIYERLWDVCIKFGFCDIFPNSDYTHKIGNVNNGTLKNLTNYNTYLSTNIISGNSSGCSDITLQNKLDDTYIFISSKYPKDDDDIAKQKSVSYYDIQNIIAVIDHNKHIYKEHTIYLLVPDKNKVIAKIQKARESSYYITKHMENILDITDLNKYFSLFKEDIIKYNRKQYNEIYLLSKESLQLRFHQQMIVNKTSELIEAGNKSFLWGCKCRSGKTYMVGGIILDQLTTKKNLNVLIITPAPTETAPQFTEDLFNKFKDFIPFEIHHINNSKFLTTMKLKKNNIFVTSKQLLQEYTNENVITSLKNLDIVVFDENHYSGTTNLSDDILTTYAKKSVKIFLTATYNKVLQKWNIPKECQMYWDIEDEQICKSIVVDNTNLTKLVDKHGDIVTDTIKRSSNSIDNLFKPYTNMPDLHLITNMFDSQRYEIIKENIMGTSYGFSFDTLFSLKSDKQFKFKNELCPNRFILVSKLFTGMRTYTTFVIWRITNYNIKHHFRIVFKSITIVKI</sequence>
<evidence type="ECO:0000313" key="3">
    <source>
        <dbReference type="EMBL" id="AYV80294.1"/>
    </source>
</evidence>
<feature type="domain" description="Helicase ATP-binding" evidence="2">
    <location>
        <begin position="235"/>
        <end position="401"/>
    </location>
</feature>
<dbReference type="InterPro" id="IPR006935">
    <property type="entry name" value="Helicase/UvrB_N"/>
</dbReference>
<keyword evidence="3" id="KW-0808">Transferase</keyword>
<dbReference type="GO" id="GO:0008168">
    <property type="term" value="F:methyltransferase activity"/>
    <property type="evidence" value="ECO:0007669"/>
    <property type="project" value="UniProtKB-KW"/>
</dbReference>
<evidence type="ECO:0000259" key="2">
    <source>
        <dbReference type="PROSITE" id="PS51192"/>
    </source>
</evidence>
<dbReference type="PROSITE" id="PS51192">
    <property type="entry name" value="HELICASE_ATP_BIND_1"/>
    <property type="match status" value="1"/>
</dbReference>